<dbReference type="GO" id="GO:0003964">
    <property type="term" value="F:RNA-directed DNA polymerase activity"/>
    <property type="evidence" value="ECO:0007669"/>
    <property type="project" value="UniProtKB-KW"/>
</dbReference>
<sequence>MSRIPPARQKFKSAKPVVKTVKRWTTESKLELQACFDCTDWSVFVAAATDLDELTDTVTCYTRFCEDMCVPTKTFCTYNNKPWFTAKLRLLRQAKEEAYRSGDRVLYNTTRNSLTKEIKVAKRCYTEKLKNRFSANKPASVWRGLQELTNYRRPSPHIAANRELADDLNVFYCRFEKPTFTPITRSNIKQPSSPPAPPSPLPPDPPPSLRICEEDMCQLFRKQKSRKAPGTD</sequence>
<dbReference type="PANTHER" id="PTHR47510:SF3">
    <property type="entry name" value="ENDO_EXONUCLEASE_PHOSPHATASE DOMAIN-CONTAINING PROTEIN"/>
    <property type="match status" value="1"/>
</dbReference>
<organism evidence="2 3">
    <name type="scientific">Solea senegalensis</name>
    <name type="common">Senegalese sole</name>
    <dbReference type="NCBI Taxonomy" id="28829"/>
    <lineage>
        <taxon>Eukaryota</taxon>
        <taxon>Metazoa</taxon>
        <taxon>Chordata</taxon>
        <taxon>Craniata</taxon>
        <taxon>Vertebrata</taxon>
        <taxon>Euteleostomi</taxon>
        <taxon>Actinopterygii</taxon>
        <taxon>Neopterygii</taxon>
        <taxon>Teleostei</taxon>
        <taxon>Neoteleostei</taxon>
        <taxon>Acanthomorphata</taxon>
        <taxon>Carangaria</taxon>
        <taxon>Pleuronectiformes</taxon>
        <taxon>Pleuronectoidei</taxon>
        <taxon>Soleidae</taxon>
        <taxon>Solea</taxon>
    </lineage>
</organism>
<keyword evidence="3" id="KW-1185">Reference proteome</keyword>
<gene>
    <name evidence="2" type="ORF">JOB18_047186</name>
</gene>
<evidence type="ECO:0000313" key="2">
    <source>
        <dbReference type="EMBL" id="KAG7458317.1"/>
    </source>
</evidence>
<dbReference type="Proteomes" id="UP000693946">
    <property type="component" value="Unassembled WGS sequence"/>
</dbReference>
<protein>
    <submittedName>
        <fullName evidence="2">RNA-directed DNA polymerase from transposon BS</fullName>
    </submittedName>
</protein>
<proteinExistence type="predicted"/>
<name>A0AAV6PD10_SOLSE</name>
<dbReference type="PANTHER" id="PTHR47510">
    <property type="entry name" value="REVERSE TRANSCRIPTASE DOMAIN-CONTAINING PROTEIN"/>
    <property type="match status" value="1"/>
</dbReference>
<feature type="region of interest" description="Disordered" evidence="1">
    <location>
        <begin position="183"/>
        <end position="209"/>
    </location>
</feature>
<evidence type="ECO:0000256" key="1">
    <source>
        <dbReference type="SAM" id="MobiDB-lite"/>
    </source>
</evidence>
<feature type="non-terminal residue" evidence="2">
    <location>
        <position position="232"/>
    </location>
</feature>
<feature type="compositionally biased region" description="Pro residues" evidence="1">
    <location>
        <begin position="192"/>
        <end position="208"/>
    </location>
</feature>
<evidence type="ECO:0000313" key="3">
    <source>
        <dbReference type="Proteomes" id="UP000693946"/>
    </source>
</evidence>
<keyword evidence="2" id="KW-0548">Nucleotidyltransferase</keyword>
<reference evidence="2 3" key="1">
    <citation type="journal article" date="2021" name="Sci. Rep.">
        <title>Chromosome anchoring in Senegalese sole (Solea senegalensis) reveals sex-associated markers and genome rearrangements in flatfish.</title>
        <authorList>
            <person name="Guerrero-Cozar I."/>
            <person name="Gomez-Garrido J."/>
            <person name="Berbel C."/>
            <person name="Martinez-Blanch J.F."/>
            <person name="Alioto T."/>
            <person name="Claros M.G."/>
            <person name="Gagnaire P.A."/>
            <person name="Manchado M."/>
        </authorList>
    </citation>
    <scope>NUCLEOTIDE SEQUENCE [LARGE SCALE GENOMIC DNA]</scope>
    <source>
        <strain evidence="2">Sse05_10M</strain>
    </source>
</reference>
<comment type="caution">
    <text evidence="2">The sequence shown here is derived from an EMBL/GenBank/DDBJ whole genome shotgun (WGS) entry which is preliminary data.</text>
</comment>
<accession>A0AAV6PD10</accession>
<dbReference type="EMBL" id="JAGKHQ010001330">
    <property type="protein sequence ID" value="KAG7458317.1"/>
    <property type="molecule type" value="Genomic_DNA"/>
</dbReference>
<keyword evidence="2" id="KW-0695">RNA-directed DNA polymerase</keyword>
<dbReference type="AlphaFoldDB" id="A0AAV6PD10"/>
<keyword evidence="2" id="KW-0808">Transferase</keyword>